<comment type="similarity">
    <text evidence="5">Belongs to the SAT4 family.</text>
</comment>
<evidence type="ECO:0000259" key="8">
    <source>
        <dbReference type="Pfam" id="PF20684"/>
    </source>
</evidence>
<evidence type="ECO:0000256" key="2">
    <source>
        <dbReference type="ARBA" id="ARBA00022692"/>
    </source>
</evidence>
<name>A0A6A7AC71_9PLEO</name>
<reference evidence="9" key="1">
    <citation type="journal article" date="2020" name="Stud. Mycol.">
        <title>101 Dothideomycetes genomes: a test case for predicting lifestyles and emergence of pathogens.</title>
        <authorList>
            <person name="Haridas S."/>
            <person name="Albert R."/>
            <person name="Binder M."/>
            <person name="Bloem J."/>
            <person name="Labutti K."/>
            <person name="Salamov A."/>
            <person name="Andreopoulos B."/>
            <person name="Baker S."/>
            <person name="Barry K."/>
            <person name="Bills G."/>
            <person name="Bluhm B."/>
            <person name="Cannon C."/>
            <person name="Castanera R."/>
            <person name="Culley D."/>
            <person name="Daum C."/>
            <person name="Ezra D."/>
            <person name="Gonzalez J."/>
            <person name="Henrissat B."/>
            <person name="Kuo A."/>
            <person name="Liang C."/>
            <person name="Lipzen A."/>
            <person name="Lutzoni F."/>
            <person name="Magnuson J."/>
            <person name="Mondo S."/>
            <person name="Nolan M."/>
            <person name="Ohm R."/>
            <person name="Pangilinan J."/>
            <person name="Park H.-J."/>
            <person name="Ramirez L."/>
            <person name="Alfaro M."/>
            <person name="Sun H."/>
            <person name="Tritt A."/>
            <person name="Yoshinaga Y."/>
            <person name="Zwiers L.-H."/>
            <person name="Turgeon B."/>
            <person name="Goodwin S."/>
            <person name="Spatafora J."/>
            <person name="Crous P."/>
            <person name="Grigoriev I."/>
        </authorList>
    </citation>
    <scope>NUCLEOTIDE SEQUENCE</scope>
    <source>
        <strain evidence="9">CBS 113818</strain>
    </source>
</reference>
<feature type="transmembrane region" description="Helical" evidence="7">
    <location>
        <begin position="257"/>
        <end position="281"/>
    </location>
</feature>
<evidence type="ECO:0000256" key="5">
    <source>
        <dbReference type="ARBA" id="ARBA00038359"/>
    </source>
</evidence>
<keyword evidence="10" id="KW-1185">Reference proteome</keyword>
<dbReference type="PANTHER" id="PTHR33048:SF47">
    <property type="entry name" value="INTEGRAL MEMBRANE PROTEIN-RELATED"/>
    <property type="match status" value="1"/>
</dbReference>
<keyword evidence="4 7" id="KW-0472">Membrane</keyword>
<feature type="transmembrane region" description="Helical" evidence="7">
    <location>
        <begin position="139"/>
        <end position="161"/>
    </location>
</feature>
<evidence type="ECO:0000256" key="3">
    <source>
        <dbReference type="ARBA" id="ARBA00022989"/>
    </source>
</evidence>
<dbReference type="GO" id="GO:0016020">
    <property type="term" value="C:membrane"/>
    <property type="evidence" value="ECO:0007669"/>
    <property type="project" value="UniProtKB-SubCell"/>
</dbReference>
<protein>
    <recommendedName>
        <fullName evidence="8">Rhodopsin domain-containing protein</fullName>
    </recommendedName>
</protein>
<sequence>MDLSAPVLPFPGYTPNFEARGLRTIILTTLSLCIIFSSTLVLLRLWTRFAIQRVSSPDDYAIFAAWISYIVYVALGFKALDFGYGIHLYDVSYADFFNFLRYANVLEVLYNPIMFLVKFGILYQFIRIFCPHKTGKTRIVIWFLVVFNFLFYTAIMLAQIFECTPVEKIWHPYLPGKCINLSSIFISGASVNVVSDLSILVLPLFKVWSLKLSTKHKIGVSSVFVTGIFACLSSMIRLENNLRFKKSIDVTHDLSGIALWTNAELTSGLLCACLPVVPAFFRHYVPKVRATLSGSLSKKSRSLTRSGDDHSRFASGGTPNLKDGSYIELNEHRDTNRLVTPA</sequence>
<evidence type="ECO:0000256" key="4">
    <source>
        <dbReference type="ARBA" id="ARBA00023136"/>
    </source>
</evidence>
<comment type="subcellular location">
    <subcellularLocation>
        <location evidence="1">Membrane</location>
        <topology evidence="1">Multi-pass membrane protein</topology>
    </subcellularLocation>
</comment>
<dbReference type="InterPro" id="IPR052337">
    <property type="entry name" value="SAT4-like"/>
</dbReference>
<evidence type="ECO:0000313" key="10">
    <source>
        <dbReference type="Proteomes" id="UP000799424"/>
    </source>
</evidence>
<feature type="domain" description="Rhodopsin" evidence="8">
    <location>
        <begin position="43"/>
        <end position="281"/>
    </location>
</feature>
<keyword evidence="3 7" id="KW-1133">Transmembrane helix</keyword>
<feature type="transmembrane region" description="Helical" evidence="7">
    <location>
        <begin position="109"/>
        <end position="130"/>
    </location>
</feature>
<feature type="transmembrane region" description="Helical" evidence="7">
    <location>
        <begin position="25"/>
        <end position="47"/>
    </location>
</feature>
<evidence type="ECO:0000256" key="6">
    <source>
        <dbReference type="SAM" id="MobiDB-lite"/>
    </source>
</evidence>
<dbReference type="Pfam" id="PF20684">
    <property type="entry name" value="Fung_rhodopsin"/>
    <property type="match status" value="1"/>
</dbReference>
<dbReference type="AlphaFoldDB" id="A0A6A7AC71"/>
<keyword evidence="2 7" id="KW-0812">Transmembrane</keyword>
<dbReference type="Proteomes" id="UP000799424">
    <property type="component" value="Unassembled WGS sequence"/>
</dbReference>
<gene>
    <name evidence="9" type="ORF">CC86DRAFT_434629</name>
</gene>
<dbReference type="EMBL" id="MU006219">
    <property type="protein sequence ID" value="KAF2830743.1"/>
    <property type="molecule type" value="Genomic_DNA"/>
</dbReference>
<dbReference type="InterPro" id="IPR049326">
    <property type="entry name" value="Rhodopsin_dom_fungi"/>
</dbReference>
<feature type="transmembrane region" description="Helical" evidence="7">
    <location>
        <begin position="181"/>
        <end position="205"/>
    </location>
</feature>
<feature type="transmembrane region" description="Helical" evidence="7">
    <location>
        <begin position="59"/>
        <end position="80"/>
    </location>
</feature>
<feature type="transmembrane region" description="Helical" evidence="7">
    <location>
        <begin position="217"/>
        <end position="237"/>
    </location>
</feature>
<dbReference type="OrthoDB" id="4682787at2759"/>
<dbReference type="PANTHER" id="PTHR33048">
    <property type="entry name" value="PTH11-LIKE INTEGRAL MEMBRANE PROTEIN (AFU_ORTHOLOGUE AFUA_5G11245)"/>
    <property type="match status" value="1"/>
</dbReference>
<accession>A0A6A7AC71</accession>
<organism evidence="9 10">
    <name type="scientific">Ophiobolus disseminans</name>
    <dbReference type="NCBI Taxonomy" id="1469910"/>
    <lineage>
        <taxon>Eukaryota</taxon>
        <taxon>Fungi</taxon>
        <taxon>Dikarya</taxon>
        <taxon>Ascomycota</taxon>
        <taxon>Pezizomycotina</taxon>
        <taxon>Dothideomycetes</taxon>
        <taxon>Pleosporomycetidae</taxon>
        <taxon>Pleosporales</taxon>
        <taxon>Pleosporineae</taxon>
        <taxon>Phaeosphaeriaceae</taxon>
        <taxon>Ophiobolus</taxon>
    </lineage>
</organism>
<evidence type="ECO:0000313" key="9">
    <source>
        <dbReference type="EMBL" id="KAF2830743.1"/>
    </source>
</evidence>
<evidence type="ECO:0000256" key="1">
    <source>
        <dbReference type="ARBA" id="ARBA00004141"/>
    </source>
</evidence>
<evidence type="ECO:0000256" key="7">
    <source>
        <dbReference type="SAM" id="Phobius"/>
    </source>
</evidence>
<proteinExistence type="inferred from homology"/>
<feature type="region of interest" description="Disordered" evidence="6">
    <location>
        <begin position="301"/>
        <end position="325"/>
    </location>
</feature>